<dbReference type="GO" id="GO:0009239">
    <property type="term" value="P:enterobactin biosynthetic process"/>
    <property type="evidence" value="ECO:0007669"/>
    <property type="project" value="TreeGrafter"/>
</dbReference>
<dbReference type="Pfam" id="PF00550">
    <property type="entry name" value="PP-binding"/>
    <property type="match status" value="1"/>
</dbReference>
<dbReference type="InterPro" id="IPR045851">
    <property type="entry name" value="AMP-bd_C_sf"/>
</dbReference>
<dbReference type="InterPro" id="IPR010071">
    <property type="entry name" value="AA_adenyl_dom"/>
</dbReference>
<dbReference type="PROSITE" id="PS00012">
    <property type="entry name" value="PHOSPHOPANTETHEINE"/>
    <property type="match status" value="1"/>
</dbReference>
<dbReference type="PANTHER" id="PTHR45527:SF1">
    <property type="entry name" value="FATTY ACID SYNTHASE"/>
    <property type="match status" value="1"/>
</dbReference>
<dbReference type="GO" id="GO:0047527">
    <property type="term" value="F:2,3-dihydroxybenzoate-serine ligase activity"/>
    <property type="evidence" value="ECO:0007669"/>
    <property type="project" value="TreeGrafter"/>
</dbReference>
<dbReference type="Gene3D" id="3.30.300.30">
    <property type="match status" value="1"/>
</dbReference>
<dbReference type="InterPro" id="IPR042099">
    <property type="entry name" value="ANL_N_sf"/>
</dbReference>
<dbReference type="InterPro" id="IPR020845">
    <property type="entry name" value="AMP-binding_CS"/>
</dbReference>
<evidence type="ECO:0000256" key="1">
    <source>
        <dbReference type="ARBA" id="ARBA00001957"/>
    </source>
</evidence>
<dbReference type="FunFam" id="2.30.38.10:FF:000002">
    <property type="entry name" value="Enterobactin synthase component F"/>
    <property type="match status" value="1"/>
</dbReference>
<dbReference type="SMART" id="SM00823">
    <property type="entry name" value="PKS_PP"/>
    <property type="match status" value="1"/>
</dbReference>
<keyword evidence="4" id="KW-0436">Ligase</keyword>
<feature type="non-terminal residue" evidence="6">
    <location>
        <position position="1"/>
    </location>
</feature>
<dbReference type="InterPro" id="IPR036736">
    <property type="entry name" value="ACP-like_sf"/>
</dbReference>
<dbReference type="Pfam" id="PF00975">
    <property type="entry name" value="Thioesterase"/>
    <property type="match status" value="1"/>
</dbReference>
<evidence type="ECO:0000259" key="5">
    <source>
        <dbReference type="PROSITE" id="PS50075"/>
    </source>
</evidence>
<dbReference type="Gene3D" id="3.40.50.1820">
    <property type="entry name" value="alpha/beta hydrolase"/>
    <property type="match status" value="1"/>
</dbReference>
<dbReference type="InterPro" id="IPR006162">
    <property type="entry name" value="Ppantetheine_attach_site"/>
</dbReference>
<dbReference type="FunFam" id="3.40.50.980:FF:000002">
    <property type="entry name" value="Enterobactin synthetase component F"/>
    <property type="match status" value="1"/>
</dbReference>
<dbReference type="NCBIfam" id="TIGR01733">
    <property type="entry name" value="AA-adenyl-dom"/>
    <property type="match status" value="1"/>
</dbReference>
<dbReference type="SUPFAM" id="SSF47336">
    <property type="entry name" value="ACP-like"/>
    <property type="match status" value="1"/>
</dbReference>
<dbReference type="SMART" id="SM00824">
    <property type="entry name" value="PKS_TE"/>
    <property type="match status" value="1"/>
</dbReference>
<dbReference type="InterPro" id="IPR020806">
    <property type="entry name" value="PKS_PP-bd"/>
</dbReference>
<evidence type="ECO:0000256" key="3">
    <source>
        <dbReference type="ARBA" id="ARBA00022553"/>
    </source>
</evidence>
<reference evidence="6 7" key="1">
    <citation type="submission" date="2019-12" db="EMBL/GenBank/DDBJ databases">
        <title>Enteriobacteria Tanzani isolates_10434.</title>
        <authorList>
            <person name="Subbiah M."/>
            <person name="Call D."/>
        </authorList>
    </citation>
    <scope>NUCLEOTIDE SEQUENCE [LARGE SCALE GENOMIC DNA]</scope>
    <source>
        <strain evidence="6 7">10434wG3</strain>
    </source>
</reference>
<organism evidence="6 7">
    <name type="scientific">Escherichia coli</name>
    <dbReference type="NCBI Taxonomy" id="562"/>
    <lineage>
        <taxon>Bacteria</taxon>
        <taxon>Pseudomonadati</taxon>
        <taxon>Pseudomonadota</taxon>
        <taxon>Gammaproteobacteria</taxon>
        <taxon>Enterobacterales</taxon>
        <taxon>Enterobacteriaceae</taxon>
        <taxon>Escherichia</taxon>
    </lineage>
</organism>
<protein>
    <submittedName>
        <fullName evidence="6">Amino acid adenylation domain-containing protein</fullName>
    </submittedName>
</protein>
<dbReference type="SUPFAM" id="SSF56801">
    <property type="entry name" value="Acetyl-CoA synthetase-like"/>
    <property type="match status" value="1"/>
</dbReference>
<dbReference type="GO" id="GO:0016877">
    <property type="term" value="F:ligase activity, forming carbon-sulfur bonds"/>
    <property type="evidence" value="ECO:0007669"/>
    <property type="project" value="UniProtKB-ARBA"/>
</dbReference>
<dbReference type="EMBL" id="WUIG01000395">
    <property type="protein sequence ID" value="MXJ10102.1"/>
    <property type="molecule type" value="Genomic_DNA"/>
</dbReference>
<proteinExistence type="predicted"/>
<comment type="cofactor">
    <cofactor evidence="1">
        <name>pantetheine 4'-phosphate</name>
        <dbReference type="ChEBI" id="CHEBI:47942"/>
    </cofactor>
</comment>
<dbReference type="InterPro" id="IPR000873">
    <property type="entry name" value="AMP-dep_synth/lig_dom"/>
</dbReference>
<dbReference type="GO" id="GO:0009366">
    <property type="term" value="C:enterobactin synthetase complex"/>
    <property type="evidence" value="ECO:0007669"/>
    <property type="project" value="TreeGrafter"/>
</dbReference>
<dbReference type="PROSITE" id="PS50075">
    <property type="entry name" value="CARRIER"/>
    <property type="match status" value="1"/>
</dbReference>
<comment type="caution">
    <text evidence="6">The sequence shown here is derived from an EMBL/GenBank/DDBJ whole genome shotgun (WGS) entry which is preliminary data.</text>
</comment>
<dbReference type="GO" id="GO:0031177">
    <property type="term" value="F:phosphopantetheine binding"/>
    <property type="evidence" value="ECO:0007669"/>
    <property type="project" value="InterPro"/>
</dbReference>
<accession>A0A8T6BKA6</accession>
<dbReference type="InterPro" id="IPR001031">
    <property type="entry name" value="Thioesterase"/>
</dbReference>
<dbReference type="SUPFAM" id="SSF53474">
    <property type="entry name" value="alpha/beta-Hydrolases"/>
    <property type="match status" value="1"/>
</dbReference>
<dbReference type="InterPro" id="IPR009081">
    <property type="entry name" value="PP-bd_ACP"/>
</dbReference>
<dbReference type="FunFam" id="3.40.50.1820:FF:000142">
    <property type="entry name" value="Enterobactin synthetase component F"/>
    <property type="match status" value="1"/>
</dbReference>
<dbReference type="FunFam" id="3.30.300.30:FF:000010">
    <property type="entry name" value="Enterobactin synthetase component F"/>
    <property type="match status" value="1"/>
</dbReference>
<sequence length="714" mass="77781">PLTPQGSAPLQLSQPHHTAYIIFTSGSTGRPKGVMVGQTAIVNRLLWMQNHYPLTGEDVVAQKTPCSFDVSVWEFFWPFIAGAKLVMAEPEAHRDPLAMQQFFAEYGVTTTHFVPSMLAAFVASLTPQTARQNCATLKQVFCSGEALPADLCREWQQLTGAPLHNLYGPTEAAVDVSWYPAFGEELAQVRGSSVPIGYPVWNTGLRILDAMMHPVPPGVAGDLYLTGIQLAQGYLGRPDLTASRFIADPFAPGERMYRTGDVARWLDNGAVEYLGRSDDQLKIRGQRIELGEIDRLMQALPDVEQAVTHACVINQAAATGGDARQLVGYLVSQSGLPLDTSALQAQLRETLPPHMVPVVLLQLPQLPLSANGKLDRKALPLPELKTQASGRAPKAGSEKIIAAAFASLLGCDVQDADADFFALGGHSLLAMKLAAQLSRQFARQVTPGQVMVASTVAKLATIIDGEEDSSRRMGFETILPLREGNGPTLFCFHPASGFAWQFSVLSRYLDPQWSIIGIQSPRPHGPMQTATNLDEVCEAHLATLLEQQPHGPYYLLGYSLGGTLAQGIAARLRARGEQVAFLGLLDTWPPETQNWQEKEANGLDPEVLAEINREREAFLAAQQGSTSTELFTTIEGNYADAVRLLTTAHSVPFDGKATLFVAERTLQEGMSPERAWSPWIAELDIYRQDCAHVDIISSEAFEKIGPIIRATLNR</sequence>
<dbReference type="InterPro" id="IPR029058">
    <property type="entry name" value="AB_hydrolase_fold"/>
</dbReference>
<evidence type="ECO:0000256" key="2">
    <source>
        <dbReference type="ARBA" id="ARBA00022450"/>
    </source>
</evidence>
<name>A0A8T6BKA6_ECOLX</name>
<evidence type="ECO:0000256" key="4">
    <source>
        <dbReference type="ARBA" id="ARBA00022598"/>
    </source>
</evidence>
<gene>
    <name evidence="6" type="ORF">GRW24_16745</name>
</gene>
<dbReference type="PROSITE" id="PS00455">
    <property type="entry name" value="AMP_BINDING"/>
    <property type="match status" value="1"/>
</dbReference>
<dbReference type="PANTHER" id="PTHR45527">
    <property type="entry name" value="NONRIBOSOMAL PEPTIDE SYNTHETASE"/>
    <property type="match status" value="1"/>
</dbReference>
<evidence type="ECO:0000313" key="6">
    <source>
        <dbReference type="EMBL" id="MXJ10102.1"/>
    </source>
</evidence>
<dbReference type="Gene3D" id="3.40.50.12780">
    <property type="entry name" value="N-terminal domain of ligase-like"/>
    <property type="match status" value="1"/>
</dbReference>
<dbReference type="InterPro" id="IPR020802">
    <property type="entry name" value="TesA-like"/>
</dbReference>
<dbReference type="AlphaFoldDB" id="A0A8T6BKA6"/>
<dbReference type="GO" id="GO:0005829">
    <property type="term" value="C:cytosol"/>
    <property type="evidence" value="ECO:0007669"/>
    <property type="project" value="TreeGrafter"/>
</dbReference>
<keyword evidence="3" id="KW-0597">Phosphoprotein</keyword>
<keyword evidence="2" id="KW-0596">Phosphopantetheine</keyword>
<evidence type="ECO:0000313" key="7">
    <source>
        <dbReference type="Proteomes" id="UP000447081"/>
    </source>
</evidence>
<dbReference type="Proteomes" id="UP000447081">
    <property type="component" value="Unassembled WGS sequence"/>
</dbReference>
<dbReference type="Pfam" id="PF00501">
    <property type="entry name" value="AMP-binding"/>
    <property type="match status" value="1"/>
</dbReference>
<dbReference type="GO" id="GO:0043041">
    <property type="term" value="P:amino acid activation for nonribosomal peptide biosynthetic process"/>
    <property type="evidence" value="ECO:0007669"/>
    <property type="project" value="TreeGrafter"/>
</dbReference>
<feature type="domain" description="Carrier" evidence="5">
    <location>
        <begin position="392"/>
        <end position="467"/>
    </location>
</feature>